<organism evidence="6">
    <name type="scientific">Henneguya salminicola</name>
    <name type="common">Myxosporean</name>
    <dbReference type="NCBI Taxonomy" id="69463"/>
    <lineage>
        <taxon>Eukaryota</taxon>
        <taxon>Metazoa</taxon>
        <taxon>Cnidaria</taxon>
        <taxon>Myxozoa</taxon>
        <taxon>Myxosporea</taxon>
        <taxon>Bivalvulida</taxon>
        <taxon>Platysporina</taxon>
        <taxon>Myxobolidae</taxon>
        <taxon>Henneguya</taxon>
    </lineage>
</organism>
<proteinExistence type="inferred from homology"/>
<evidence type="ECO:0000259" key="5">
    <source>
        <dbReference type="Pfam" id="PF12848"/>
    </source>
</evidence>
<dbReference type="Gene3D" id="3.40.50.300">
    <property type="entry name" value="P-loop containing nucleotide triphosphate hydrolases"/>
    <property type="match status" value="1"/>
</dbReference>
<evidence type="ECO:0000313" key="6">
    <source>
        <dbReference type="EMBL" id="NDJ93004.1"/>
    </source>
</evidence>
<dbReference type="InterPro" id="IPR050611">
    <property type="entry name" value="ABCF"/>
</dbReference>
<keyword evidence="4 6" id="KW-0067">ATP-binding</keyword>
<accession>A0A6G3MG99</accession>
<dbReference type="EMBL" id="GHBP01002129">
    <property type="protein sequence ID" value="NDJ93004.1"/>
    <property type="molecule type" value="Transcribed_RNA"/>
</dbReference>
<dbReference type="AlphaFoldDB" id="A0A6G3MG99"/>
<evidence type="ECO:0000256" key="1">
    <source>
        <dbReference type="ARBA" id="ARBA00011054"/>
    </source>
</evidence>
<reference evidence="6" key="1">
    <citation type="submission" date="2018-11" db="EMBL/GenBank/DDBJ databases">
        <title>Henneguya salminicola genome and transcriptome.</title>
        <authorList>
            <person name="Yahalomi D."/>
            <person name="Atkinson S.D."/>
            <person name="Neuhof M."/>
            <person name="Chang E.S."/>
            <person name="Philippe H."/>
            <person name="Cartwright P."/>
            <person name="Bartholomew J.L."/>
            <person name="Huchon D."/>
        </authorList>
    </citation>
    <scope>NUCLEOTIDE SEQUENCE</scope>
    <source>
        <strain evidence="6">Hz1</strain>
        <tissue evidence="6">Whole</tissue>
    </source>
</reference>
<comment type="similarity">
    <text evidence="1">Belongs to the ABC transporter superfamily. ABCF family. EF3 subfamily.</text>
</comment>
<dbReference type="PANTHER" id="PTHR19211:SF117">
    <property type="entry name" value="ATP-BINDING CASSETTE SUB-FAMILY F MEMBER 3"/>
    <property type="match status" value="1"/>
</dbReference>
<keyword evidence="3" id="KW-0547">Nucleotide-binding</keyword>
<evidence type="ECO:0000256" key="2">
    <source>
        <dbReference type="ARBA" id="ARBA00022737"/>
    </source>
</evidence>
<keyword evidence="2" id="KW-0677">Repeat</keyword>
<dbReference type="PANTHER" id="PTHR19211">
    <property type="entry name" value="ATP-BINDING TRANSPORT PROTEIN-RELATED"/>
    <property type="match status" value="1"/>
</dbReference>
<dbReference type="GO" id="GO:0005524">
    <property type="term" value="F:ATP binding"/>
    <property type="evidence" value="ECO:0007669"/>
    <property type="project" value="UniProtKB-KW"/>
</dbReference>
<evidence type="ECO:0000256" key="4">
    <source>
        <dbReference type="ARBA" id="ARBA00022840"/>
    </source>
</evidence>
<dbReference type="InterPro" id="IPR027417">
    <property type="entry name" value="P-loop_NTPase"/>
</dbReference>
<name>A0A6G3MG99_HENSL</name>
<evidence type="ECO:0000256" key="3">
    <source>
        <dbReference type="ARBA" id="ARBA00022741"/>
    </source>
</evidence>
<feature type="domain" description="ABC-transporter extension" evidence="5">
    <location>
        <begin position="39"/>
        <end position="118"/>
    </location>
</feature>
<sequence>MLDLKSLYWLKNFLPEWQGTLVIVSHDRHFLDSVCTDIIHLTGQTLEVYRGNYTAFECTRREKHLRQKREYEAQAAHRKHVKTFIDRFNAGTRAASVQSRIKALEKLPDLKPPEEEPEVVLRFLEIEEVSKNLIQLDNVFT</sequence>
<dbReference type="SUPFAM" id="SSF52540">
    <property type="entry name" value="P-loop containing nucleoside triphosphate hydrolases"/>
    <property type="match status" value="1"/>
</dbReference>
<dbReference type="InterPro" id="IPR032781">
    <property type="entry name" value="ABC_tran_Xtn"/>
</dbReference>
<protein>
    <submittedName>
        <fullName evidence="6">ATP-binding cassette sub-family F member 3 (Trinotate prediction)</fullName>
    </submittedName>
</protein>
<dbReference type="Pfam" id="PF12848">
    <property type="entry name" value="ABC_tran_Xtn"/>
    <property type="match status" value="1"/>
</dbReference>